<dbReference type="GO" id="GO:0000922">
    <property type="term" value="C:spindle pole"/>
    <property type="evidence" value="ECO:0007669"/>
    <property type="project" value="Ensembl"/>
</dbReference>
<sequence>MKRRGPEKDACGVWLDTEALKRRKVQTHLIEPSTKMLTLLPRERTPTVSLTQRISSAGKQTSIASFFTLWPGMKDVGNQRSISSHTQSQINKESEKDTTQLDSLIQNSENDCIASSLATSTPEDIQETGFSDKSHKTSGHHSVRTPFLTMPSLPQPNTLACAEDNKAPLAFSFTQNLESSCLQDQKEDSSRKKEWFNGSENYQDMARHVKPPVGKCHQILDKAKSERKVSAKENRRPSVYLQTSRDFCSRENTEAVKQNPCLVSVFSWHSEKNDKESWSQLFTEDSQGQRVIAHNIRAPFQDVSNTWHLGLGCFSARPRAECQAEHSELNQQPDLLLTQDSEGNQVIKHQF</sequence>
<dbReference type="eggNOG" id="ENOG502SFBZ">
    <property type="taxonomic scope" value="Eukaryota"/>
</dbReference>
<dbReference type="VEuPathDB" id="HostDB:ENSCPOG00000026702"/>
<dbReference type="OMA" id="VTNNQNR"/>
<feature type="compositionally biased region" description="Polar residues" evidence="1">
    <location>
        <begin position="78"/>
        <end position="91"/>
    </location>
</feature>
<organism evidence="2 3">
    <name type="scientific">Cavia porcellus</name>
    <name type="common">Guinea pig</name>
    <dbReference type="NCBI Taxonomy" id="10141"/>
    <lineage>
        <taxon>Eukaryota</taxon>
        <taxon>Metazoa</taxon>
        <taxon>Chordata</taxon>
        <taxon>Craniata</taxon>
        <taxon>Vertebrata</taxon>
        <taxon>Euteleostomi</taxon>
        <taxon>Mammalia</taxon>
        <taxon>Eutheria</taxon>
        <taxon>Euarchontoglires</taxon>
        <taxon>Glires</taxon>
        <taxon>Rodentia</taxon>
        <taxon>Hystricomorpha</taxon>
        <taxon>Caviidae</taxon>
        <taxon>Cavia</taxon>
    </lineage>
</organism>
<dbReference type="GO" id="GO:0090734">
    <property type="term" value="C:site of DNA damage"/>
    <property type="evidence" value="ECO:0007669"/>
    <property type="project" value="Ensembl"/>
</dbReference>
<feature type="region of interest" description="Disordered" evidence="1">
    <location>
        <begin position="121"/>
        <end position="142"/>
    </location>
</feature>
<dbReference type="STRING" id="10141.ENSCPOP00000020595"/>
<dbReference type="Bgee" id="ENSCPOG00000026702">
    <property type="expression patterns" value="Expressed in testis and 2 other cell types or tissues"/>
</dbReference>
<evidence type="ECO:0000313" key="3">
    <source>
        <dbReference type="Proteomes" id="UP000005447"/>
    </source>
</evidence>
<dbReference type="Pfam" id="PF15334">
    <property type="entry name" value="AIB"/>
    <property type="match status" value="1"/>
</dbReference>
<dbReference type="OrthoDB" id="9946974at2759"/>
<dbReference type="PANTHER" id="PTHR14526:SF2">
    <property type="entry name" value="AURORA KINASE A AND NINEIN-INTERACTING PROTEIN"/>
    <property type="match status" value="1"/>
</dbReference>
<dbReference type="CTD" id="79000"/>
<proteinExistence type="predicted"/>
<reference evidence="2" key="2">
    <citation type="submission" date="2025-08" db="UniProtKB">
        <authorList>
            <consortium name="Ensembl"/>
        </authorList>
    </citation>
    <scope>IDENTIFICATION</scope>
    <source>
        <strain evidence="2">2N</strain>
    </source>
</reference>
<dbReference type="GO" id="GO:0003684">
    <property type="term" value="F:damaged DNA binding"/>
    <property type="evidence" value="ECO:0007669"/>
    <property type="project" value="Ensembl"/>
</dbReference>
<evidence type="ECO:0000313" key="2">
    <source>
        <dbReference type="Ensembl" id="ENSCPOP00000020595.2"/>
    </source>
</evidence>
<dbReference type="RefSeq" id="XP_003471365.1">
    <property type="nucleotide sequence ID" value="XM_003471317.4"/>
</dbReference>
<dbReference type="HOGENOM" id="CLU_835590_0_0_1"/>
<dbReference type="Proteomes" id="UP000005447">
    <property type="component" value="Unassembled WGS sequence"/>
</dbReference>
<dbReference type="GO" id="GO:0005813">
    <property type="term" value="C:centrosome"/>
    <property type="evidence" value="ECO:0007669"/>
    <property type="project" value="Ensembl"/>
</dbReference>
<dbReference type="InterPro" id="IPR029286">
    <property type="entry name" value="AUNIP"/>
</dbReference>
<dbReference type="Ensembl" id="ENSCPOT00000022224.2">
    <property type="protein sequence ID" value="ENSCPOP00000020595.2"/>
    <property type="gene ID" value="ENSCPOG00000026702.2"/>
</dbReference>
<dbReference type="InParanoid" id="H0WC76"/>
<dbReference type="FunCoup" id="H0WC76">
    <property type="interactions" value="233"/>
</dbReference>
<name>H0WC76_CAVPO</name>
<evidence type="ECO:0000256" key="1">
    <source>
        <dbReference type="SAM" id="MobiDB-lite"/>
    </source>
</evidence>
<dbReference type="KEGG" id="cpoc:100733327"/>
<feature type="region of interest" description="Disordered" evidence="1">
    <location>
        <begin position="78"/>
        <end position="97"/>
    </location>
</feature>
<dbReference type="GO" id="GO:0007051">
    <property type="term" value="P:spindle organization"/>
    <property type="evidence" value="ECO:0007669"/>
    <property type="project" value="Ensembl"/>
</dbReference>
<dbReference type="GeneID" id="100733327"/>
<gene>
    <name evidence="2" type="primary">AUNIP</name>
</gene>
<reference evidence="2" key="3">
    <citation type="submission" date="2025-09" db="UniProtKB">
        <authorList>
            <consortium name="Ensembl"/>
        </authorList>
    </citation>
    <scope>IDENTIFICATION</scope>
    <source>
        <strain evidence="2">2N</strain>
    </source>
</reference>
<dbReference type="PANTHER" id="PTHR14526">
    <property type="entry name" value="AURORA KINASE A AND NINEIN-INTERACTING PROTEIN"/>
    <property type="match status" value="1"/>
</dbReference>
<keyword evidence="3" id="KW-1185">Reference proteome</keyword>
<dbReference type="GeneTree" id="ENSGT00390000003280"/>
<dbReference type="GO" id="GO:0000724">
    <property type="term" value="P:double-strand break repair via homologous recombination"/>
    <property type="evidence" value="ECO:0007669"/>
    <property type="project" value="Ensembl"/>
</dbReference>
<accession>H0WC76</accession>
<dbReference type="AlphaFoldDB" id="H0WC76"/>
<protein>
    <submittedName>
        <fullName evidence="2">Aurora kinase A and ninein interacting protein</fullName>
    </submittedName>
</protein>
<reference evidence="3" key="1">
    <citation type="journal article" date="2011" name="Nature">
        <title>A high-resolution map of human evolutionary constraint using 29 mammals.</title>
        <authorList>
            <person name="Lindblad-Toh K."/>
            <person name="Garber M."/>
            <person name="Zuk O."/>
            <person name="Lin M.F."/>
            <person name="Parker B.J."/>
            <person name="Washietl S."/>
            <person name="Kheradpour P."/>
            <person name="Ernst J."/>
            <person name="Jordan G."/>
            <person name="Mauceli E."/>
            <person name="Ward L.D."/>
            <person name="Lowe C.B."/>
            <person name="Holloway A.K."/>
            <person name="Clamp M."/>
            <person name="Gnerre S."/>
            <person name="Alfoldi J."/>
            <person name="Beal K."/>
            <person name="Chang J."/>
            <person name="Clawson H."/>
            <person name="Cuff J."/>
            <person name="Di Palma F."/>
            <person name="Fitzgerald S."/>
            <person name="Flicek P."/>
            <person name="Guttman M."/>
            <person name="Hubisz M.J."/>
            <person name="Jaffe D.B."/>
            <person name="Jungreis I."/>
            <person name="Kent W.J."/>
            <person name="Kostka D."/>
            <person name="Lara M."/>
            <person name="Martins A.L."/>
            <person name="Massingham T."/>
            <person name="Moltke I."/>
            <person name="Raney B.J."/>
            <person name="Rasmussen M.D."/>
            <person name="Robinson J."/>
            <person name="Stark A."/>
            <person name="Vilella A.J."/>
            <person name="Wen J."/>
            <person name="Xie X."/>
            <person name="Zody M.C."/>
            <person name="Baldwin J."/>
            <person name="Bloom T."/>
            <person name="Chin C.W."/>
            <person name="Heiman D."/>
            <person name="Nicol R."/>
            <person name="Nusbaum C."/>
            <person name="Young S."/>
            <person name="Wilkinson J."/>
            <person name="Worley K.C."/>
            <person name="Kovar C.L."/>
            <person name="Muzny D.M."/>
            <person name="Gibbs R.A."/>
            <person name="Cree A."/>
            <person name="Dihn H.H."/>
            <person name="Fowler G."/>
            <person name="Jhangiani S."/>
            <person name="Joshi V."/>
            <person name="Lee S."/>
            <person name="Lewis L.R."/>
            <person name="Nazareth L.V."/>
            <person name="Okwuonu G."/>
            <person name="Santibanez J."/>
            <person name="Warren W.C."/>
            <person name="Mardis E.R."/>
            <person name="Weinstock G.M."/>
            <person name="Wilson R.K."/>
            <person name="Delehaunty K."/>
            <person name="Dooling D."/>
            <person name="Fronik C."/>
            <person name="Fulton L."/>
            <person name="Fulton B."/>
            <person name="Graves T."/>
            <person name="Minx P."/>
            <person name="Sodergren E."/>
            <person name="Birney E."/>
            <person name="Margulies E.H."/>
            <person name="Herrero J."/>
            <person name="Green E.D."/>
            <person name="Haussler D."/>
            <person name="Siepel A."/>
            <person name="Goldman N."/>
            <person name="Pollard K.S."/>
            <person name="Pedersen J.S."/>
            <person name="Lander E.S."/>
            <person name="Kellis M."/>
        </authorList>
    </citation>
    <scope>NUCLEOTIDE SEQUENCE [LARGE SCALE GENOMIC DNA]</scope>
    <source>
        <strain evidence="3">2N</strain>
    </source>
</reference>
<dbReference type="EMBL" id="AAKN02028660">
    <property type="status" value="NOT_ANNOTATED_CDS"/>
    <property type="molecule type" value="Genomic_DNA"/>
</dbReference>
<dbReference type="GO" id="GO:2001033">
    <property type="term" value="P:negative regulation of double-strand break repair via nonhomologous end joining"/>
    <property type="evidence" value="ECO:0007669"/>
    <property type="project" value="Ensembl"/>
</dbReference>